<dbReference type="Pfam" id="PF07690">
    <property type="entry name" value="MFS_1"/>
    <property type="match status" value="1"/>
</dbReference>
<comment type="subcellular location">
    <subcellularLocation>
        <location evidence="1">Membrane</location>
        <topology evidence="1">Multi-pass membrane protein</topology>
    </subcellularLocation>
</comment>
<evidence type="ECO:0000256" key="6">
    <source>
        <dbReference type="SAM" id="Phobius"/>
    </source>
</evidence>
<evidence type="ECO:0000256" key="4">
    <source>
        <dbReference type="ARBA" id="ARBA00022989"/>
    </source>
</evidence>
<keyword evidence="8" id="KW-1185">Reference proteome</keyword>
<feature type="transmembrane region" description="Helical" evidence="6">
    <location>
        <begin position="330"/>
        <end position="350"/>
    </location>
</feature>
<dbReference type="InterPro" id="IPR036259">
    <property type="entry name" value="MFS_trans_sf"/>
</dbReference>
<feature type="transmembrane region" description="Helical" evidence="6">
    <location>
        <begin position="235"/>
        <end position="259"/>
    </location>
</feature>
<feature type="transmembrane region" description="Helical" evidence="6">
    <location>
        <begin position="362"/>
        <end position="382"/>
    </location>
</feature>
<proteinExistence type="predicted"/>
<gene>
    <name evidence="7" type="ORF">BO71DRAFT_440883</name>
</gene>
<evidence type="ECO:0000256" key="5">
    <source>
        <dbReference type="ARBA" id="ARBA00023136"/>
    </source>
</evidence>
<dbReference type="GO" id="GO:0022857">
    <property type="term" value="F:transmembrane transporter activity"/>
    <property type="evidence" value="ECO:0007669"/>
    <property type="project" value="InterPro"/>
</dbReference>
<accession>A0A319DKS7</accession>
<dbReference type="EMBL" id="KZ825867">
    <property type="protein sequence ID" value="PYH94697.1"/>
    <property type="molecule type" value="Genomic_DNA"/>
</dbReference>
<name>A0A319DKS7_9EURO</name>
<evidence type="ECO:0000256" key="1">
    <source>
        <dbReference type="ARBA" id="ARBA00004141"/>
    </source>
</evidence>
<evidence type="ECO:0000256" key="2">
    <source>
        <dbReference type="ARBA" id="ARBA00022448"/>
    </source>
</evidence>
<dbReference type="InterPro" id="IPR011701">
    <property type="entry name" value="MFS"/>
</dbReference>
<dbReference type="STRING" id="1448320.A0A319DKS7"/>
<feature type="transmembrane region" description="Helical" evidence="6">
    <location>
        <begin position="76"/>
        <end position="99"/>
    </location>
</feature>
<feature type="transmembrane region" description="Helical" evidence="6">
    <location>
        <begin position="300"/>
        <end position="318"/>
    </location>
</feature>
<keyword evidence="4 6" id="KW-1133">Transmembrane helix</keyword>
<feature type="transmembrane region" description="Helical" evidence="6">
    <location>
        <begin position="394"/>
        <end position="416"/>
    </location>
</feature>
<dbReference type="AlphaFoldDB" id="A0A319DKS7"/>
<dbReference type="Gene3D" id="1.20.1250.20">
    <property type="entry name" value="MFS general substrate transporter like domains"/>
    <property type="match status" value="1"/>
</dbReference>
<dbReference type="PANTHER" id="PTHR43791:SF55">
    <property type="entry name" value="TRANSPORTER, PUTATIVE (AFU_ORTHOLOGUE AFUA_6G01820)-RELATED"/>
    <property type="match status" value="1"/>
</dbReference>
<organism evidence="7 8">
    <name type="scientific">Aspergillus ellipticus CBS 707.79</name>
    <dbReference type="NCBI Taxonomy" id="1448320"/>
    <lineage>
        <taxon>Eukaryota</taxon>
        <taxon>Fungi</taxon>
        <taxon>Dikarya</taxon>
        <taxon>Ascomycota</taxon>
        <taxon>Pezizomycotina</taxon>
        <taxon>Eurotiomycetes</taxon>
        <taxon>Eurotiomycetidae</taxon>
        <taxon>Eurotiales</taxon>
        <taxon>Aspergillaceae</taxon>
        <taxon>Aspergillus</taxon>
        <taxon>Aspergillus subgen. Circumdati</taxon>
    </lineage>
</organism>
<keyword evidence="5 6" id="KW-0472">Membrane</keyword>
<protein>
    <submittedName>
        <fullName evidence="7">Putative MFS transporter</fullName>
    </submittedName>
</protein>
<dbReference type="VEuPathDB" id="FungiDB:BO71DRAFT_440883"/>
<evidence type="ECO:0000313" key="8">
    <source>
        <dbReference type="Proteomes" id="UP000247810"/>
    </source>
</evidence>
<feature type="transmembrane region" description="Helical" evidence="6">
    <location>
        <begin position="168"/>
        <end position="187"/>
    </location>
</feature>
<evidence type="ECO:0000256" key="3">
    <source>
        <dbReference type="ARBA" id="ARBA00022692"/>
    </source>
</evidence>
<dbReference type="OrthoDB" id="1932925at2759"/>
<feature type="transmembrane region" description="Helical" evidence="6">
    <location>
        <begin position="271"/>
        <end position="293"/>
    </location>
</feature>
<dbReference type="PANTHER" id="PTHR43791">
    <property type="entry name" value="PERMEASE-RELATED"/>
    <property type="match status" value="1"/>
</dbReference>
<feature type="transmembrane region" description="Helical" evidence="6">
    <location>
        <begin position="105"/>
        <end position="125"/>
    </location>
</feature>
<dbReference type="SUPFAM" id="SSF103473">
    <property type="entry name" value="MFS general substrate transporter"/>
    <property type="match status" value="1"/>
</dbReference>
<dbReference type="Proteomes" id="UP000247810">
    <property type="component" value="Unassembled WGS sequence"/>
</dbReference>
<dbReference type="GO" id="GO:0016020">
    <property type="term" value="C:membrane"/>
    <property type="evidence" value="ECO:0007669"/>
    <property type="project" value="UniProtKB-SubCell"/>
</dbReference>
<feature type="transmembrane region" description="Helical" evidence="6">
    <location>
        <begin position="46"/>
        <end position="64"/>
    </location>
</feature>
<sequence length="453" mass="49994">MVVGYGLVYYDKAILGSAALLGMTTDLQLSVTDYSVTPATTDTSRLSWATSIFYFGQLVGSYPMTFTLQRFPTRYVLGPMMILWAIVCASTAGVITWQGLLVQRFLGFTESIIPTCFMVTVSGFYTQSEQTLRQSWWFSGTGWLTIIGGAFSYGFVQIENGALRPWQYVYIFAGALTFLFGIVCFFLPSSPSEAWFLTPEERTVALERLREGQTGVKNATLKVSQLKEAALDMKIWLVALAMASAYTVNGAVSGFGPLIVSTFGYTSLEAILFQFPLGGISSIGIILIGWLCSRFRNIRILSLFLCCLPVIAGFAMIWKSTWGVRPITPVAGYELIGFFGPVVSLVISLGASNVAGHTKKSFMASAIFVAYCVGNIIGPQLIKSQTKGQHYPELWTGLTICYCITILCCPILYIVLSRETSKRAALDLSADEHDRLAFEDLTDKENLHFRYVY</sequence>
<keyword evidence="3 6" id="KW-0812">Transmembrane</keyword>
<reference evidence="7 8" key="1">
    <citation type="submission" date="2018-02" db="EMBL/GenBank/DDBJ databases">
        <title>The genomes of Aspergillus section Nigri reveals drivers in fungal speciation.</title>
        <authorList>
            <consortium name="DOE Joint Genome Institute"/>
            <person name="Vesth T.C."/>
            <person name="Nybo J."/>
            <person name="Theobald S."/>
            <person name="Brandl J."/>
            <person name="Frisvad J.C."/>
            <person name="Nielsen K.F."/>
            <person name="Lyhne E.K."/>
            <person name="Kogle M.E."/>
            <person name="Kuo A."/>
            <person name="Riley R."/>
            <person name="Clum A."/>
            <person name="Nolan M."/>
            <person name="Lipzen A."/>
            <person name="Salamov A."/>
            <person name="Henrissat B."/>
            <person name="Wiebenga A."/>
            <person name="De vries R.P."/>
            <person name="Grigoriev I.V."/>
            <person name="Mortensen U.H."/>
            <person name="Andersen M.R."/>
            <person name="Baker S.E."/>
        </authorList>
    </citation>
    <scope>NUCLEOTIDE SEQUENCE [LARGE SCALE GENOMIC DNA]</scope>
    <source>
        <strain evidence="7 8">CBS 707.79</strain>
    </source>
</reference>
<feature type="transmembrane region" description="Helical" evidence="6">
    <location>
        <begin position="137"/>
        <end position="156"/>
    </location>
</feature>
<evidence type="ECO:0000313" key="7">
    <source>
        <dbReference type="EMBL" id="PYH94697.1"/>
    </source>
</evidence>
<keyword evidence="2" id="KW-0813">Transport</keyword>
<dbReference type="FunFam" id="1.20.1250.20:FF:000556">
    <property type="entry name" value="MFS transporter, putative (AFU_orthologue AFUA_1G17530)"/>
    <property type="match status" value="1"/>
</dbReference>